<keyword evidence="3" id="KW-0378">Hydrolase</keyword>
<keyword evidence="2" id="KW-0547">Nucleotide-binding</keyword>
<dbReference type="InterPro" id="IPR014001">
    <property type="entry name" value="Helicase_ATP-bd"/>
</dbReference>
<keyword evidence="5" id="KW-0067">ATP-binding</keyword>
<feature type="compositionally biased region" description="Basic and acidic residues" evidence="8">
    <location>
        <begin position="2255"/>
        <end position="2264"/>
    </location>
</feature>
<evidence type="ECO:0000313" key="13">
    <source>
        <dbReference type="Proteomes" id="UP000054558"/>
    </source>
</evidence>
<dbReference type="InterPro" id="IPR001650">
    <property type="entry name" value="Helicase_C-like"/>
</dbReference>
<dbReference type="EMBL" id="DF237539">
    <property type="protein sequence ID" value="GAQ90018.1"/>
    <property type="molecule type" value="Genomic_DNA"/>
</dbReference>
<protein>
    <submittedName>
        <fullName evidence="12">Putative SNF2 family N-terminal domain containing protein</fullName>
    </submittedName>
</protein>
<dbReference type="CDD" id="cd18793">
    <property type="entry name" value="SF2_C_SNF"/>
    <property type="match status" value="1"/>
</dbReference>
<dbReference type="GO" id="GO:0004386">
    <property type="term" value="F:helicase activity"/>
    <property type="evidence" value="ECO:0007669"/>
    <property type="project" value="UniProtKB-KW"/>
</dbReference>
<keyword evidence="6" id="KW-0539">Nucleus</keyword>
<dbReference type="GO" id="GO:0005634">
    <property type="term" value="C:nucleus"/>
    <property type="evidence" value="ECO:0000318"/>
    <property type="project" value="GO_Central"/>
</dbReference>
<dbReference type="STRING" id="105231.A0A1Y1IPH3"/>
<sequence length="2301" mass="248743">MDSALKRWRLLLGLQGRGKNSEVAGDHRHSMAEANAAELANFLWTIKGQFQEDPAGLAVKLARICESLRNSGLQENQQTYNIVASALRTVVVVGRLDPYAIPGGSSMRSLTEDGPVFIPEFVQSEGLRQPASRPLPVTLGTPSPSSYGNHELLLPREPPPYQPPQQSPRFSNWQAAPPVQAASPYASSAANQPSQTPGQPGRSFSGSPAHPQFAPPGLGASVTRPISLSRDPIPRPSPTLQAREAALQSQQAFLLNQSSRPVPKSPGPPNHSVPVKQALNNSRSASPQRKGSFQQPPSQVPGLSTHRDPPRSSPALFNIPPTSHGSPINSGIPISPHELPSSSAFAEKAEPRGSTTDRGAPPSPLFSPPLQPARAPAVVVSVSPHGSNHLKRGPDPGYHFEGPYRSPPKAPGRSGLQQNSGQPGRQAPAKRQANKSPARSQPVSSKPQLPVDSTPPPVTTTPSDAVAETVRVCVHKRAQTVLASGGNTNPELLRVAETVKQLSKAGSVPECFLPEQKRQLIAQIQIFQNVRHGKPSSQATVALALEDLKDLLPKLSTLQRADTKGPGEAAKAPGRGVKQPLTGVEKKEKQGKKGRERKKTEKPLKQPGGPAKKSAAAGGQAPQQHQNAASNRPGIQAIRKPSPPIGALSRPGGFQNPPQTSRKSLPQQARPASEPLQQSKAPKMPQTLVPPEPPDTRKPQFMTAWLSQEKRKSDAESAKWSQLQTKLVQHVAVKTAEVKRAEAVPSQDDCKTKKVIDLKKLELLALQQKLRKEVMDGFFAPAQAELQNVRQVKLQRSLRRIREAERKEQKLRDERARREKEKVKNFAKTLDQHKALLADLQRAKKERVLRNNRAVTEFHKRKERAEREKKERLQREKIQALKSNDVEGYMKLVQDAKSDRVQQLLKETESYLHKLGEKLAAVTMQAREAEVGEGVVAAEQELVKTTDEAAASILESNEKYYTLAHAVKEAVIEQPKMLVGGQLREYQMKGLQWMVSLHNNRLNGILADEMGLGKTIQVIGLLCFLMETKKVSGPFLIVVPSSVFSNWVSEIKRWAPSAITVAYRGNPETRRRIYSEQVAAKKFNILVTTYEFLMNKHDRPRLSKIRWAHLIIDEGHRIKNANCKLNTDLKQYSARNRLLLTGTPIQNNLDELWTLLNFLLPDIFNSSDDFRQWFNKPFEGSGVEETEDQALLNEEENLLVINRLHQVLRPFMLRRMKEKVADELPGKVERLIRCEASAYQKLLARQVTEKLGRLPGQSKGKAVQNTVMELRNICNHPYLSLLHVEDVEYSLEDDFLPTAVRLCGKLEMLDRILPKLKVGGHKVLFFCTMTRLLDVMEDYLVQKGYGYLRLDGSTGGADRGTLIEQFNAPDSSDFIFLLSLRAGGIGINLQAADTVIIYDTDWNPQVDLQAQARAHRIGQKRDVLVLRMETVNTVEEKIRARAEHKMGVATQSITAGFFDQSTSAEDRRDFLEAILREANSDRQESSEVPDDDQLNEMLARTPEEVELFAAEDRKRQREDQARWRASKGSAEMPGVLPRLVTDAELEPVLKELERANAEQSRSGSVGASEDLGRGRRSQGVKRQGYADLTERQFNYLLREGSLPPSAFKKRARSEDKQDSGVKKQKKDGKPSEEASSWGPEPTVARKGEVAIVLERQSEQPLAERHVPSGDVAGELPSAAAASLENGGRVEVRRGPDGAAALPRAEAQVVPGVGLQRAVTAQPESSAKAPGESAPSSLAAGGPTAVDDSDEDLPLCALRAPAPKKARHVGVIRPLQKPGPSPQPFGHVSTMPCPATGAQSGGPQKQFPGLAPEEDASRGRNGEAPVNIDLADSAAYPRRVSEAVTETSPVTGTGALRITLPDSELGRNGQVTGTLRPKSSSPGGMVTGIAASSEDRHAVLHGSSGVPAESGPAGKLQPLQGTESPPRPVAALQAAPGFEASELVARNKPSTPHSAAAAPPVGTLDSGGARLEGANKPRVPIGGSGAGDPSAELDGTGSKSRDRAESVEAQPHADATQPHAQTTRAGGTVGDGVAAKGSAAVRSEVPRKGFKRRRTLCQTAEEAFEWSEEDVEEPSPDGRRPLDGRSVPGSVISASGTPVRASPPIANGEKAGILSGREKGNGDWSRNDLAGRAVSQVLSPSFASRPEVLRVSAAAQGGLDGGEPWKEALPETVPSGNGIKVGVHGNPARSTSHWEASSRAVTGTAPGFPGSVPYVRGPSRQGSPALSSPSSARNAGALASPTACNGRGGSQSPRLRVGERNERATPDSVVSEASLRAAHSAVGSLLDSMEVDGEVPCKKWLY</sequence>
<dbReference type="PROSITE" id="PS51204">
    <property type="entry name" value="HSA"/>
    <property type="match status" value="1"/>
</dbReference>
<feature type="compositionally biased region" description="Basic and acidic residues" evidence="8">
    <location>
        <begin position="1510"/>
        <end position="1522"/>
    </location>
</feature>
<dbReference type="GO" id="GO:0140750">
    <property type="term" value="F:nucleosome array spacer activity"/>
    <property type="evidence" value="ECO:0000318"/>
    <property type="project" value="GO_Central"/>
</dbReference>
<dbReference type="FunFam" id="3.40.50.10810:FF:000016">
    <property type="entry name" value="Chromatin structure-remodeling complex protein SYD"/>
    <property type="match status" value="1"/>
</dbReference>
<dbReference type="SMART" id="SM00490">
    <property type="entry name" value="HELICc"/>
    <property type="match status" value="1"/>
</dbReference>
<feature type="compositionally biased region" description="Basic and acidic residues" evidence="8">
    <location>
        <begin position="1655"/>
        <end position="1667"/>
    </location>
</feature>
<dbReference type="InterPro" id="IPR014012">
    <property type="entry name" value="HSA_dom"/>
</dbReference>
<dbReference type="GO" id="GO:0045944">
    <property type="term" value="P:positive regulation of transcription by RNA polymerase II"/>
    <property type="evidence" value="ECO:0000318"/>
    <property type="project" value="GO_Central"/>
</dbReference>
<feature type="compositionally biased region" description="Low complexity" evidence="8">
    <location>
        <begin position="375"/>
        <end position="384"/>
    </location>
</feature>
<evidence type="ECO:0000256" key="1">
    <source>
        <dbReference type="ARBA" id="ARBA00004123"/>
    </source>
</evidence>
<feature type="compositionally biased region" description="Polar residues" evidence="8">
    <location>
        <begin position="2187"/>
        <end position="2200"/>
    </location>
</feature>
<feature type="domain" description="HSA" evidence="11">
    <location>
        <begin position="799"/>
        <end position="883"/>
    </location>
</feature>
<dbReference type="SUPFAM" id="SSF52540">
    <property type="entry name" value="P-loop containing nucleoside triphosphate hydrolases"/>
    <property type="match status" value="2"/>
</dbReference>
<dbReference type="GO" id="GO:0000785">
    <property type="term" value="C:chromatin"/>
    <property type="evidence" value="ECO:0000318"/>
    <property type="project" value="GO_Central"/>
</dbReference>
<feature type="region of interest" description="Disordered" evidence="8">
    <location>
        <begin position="258"/>
        <end position="464"/>
    </location>
</feature>
<dbReference type="Gene3D" id="3.40.50.10810">
    <property type="entry name" value="Tandem AAA-ATPase domain"/>
    <property type="match status" value="1"/>
</dbReference>
<evidence type="ECO:0000256" key="8">
    <source>
        <dbReference type="SAM" id="MobiDB-lite"/>
    </source>
</evidence>
<dbReference type="InterPro" id="IPR038718">
    <property type="entry name" value="SNF2-like_sf"/>
</dbReference>
<feature type="compositionally biased region" description="Polar residues" evidence="8">
    <location>
        <begin position="1868"/>
        <end position="1881"/>
    </location>
</feature>
<dbReference type="PROSITE" id="PS51194">
    <property type="entry name" value="HELICASE_CTER"/>
    <property type="match status" value="1"/>
</dbReference>
<dbReference type="GO" id="GO:0003682">
    <property type="term" value="F:chromatin binding"/>
    <property type="evidence" value="ECO:0000318"/>
    <property type="project" value="GO_Central"/>
</dbReference>
<feature type="domain" description="Helicase ATP-binding" evidence="9">
    <location>
        <begin position="995"/>
        <end position="1162"/>
    </location>
</feature>
<dbReference type="InterPro" id="IPR000330">
    <property type="entry name" value="SNF2_N"/>
</dbReference>
<dbReference type="InterPro" id="IPR049730">
    <property type="entry name" value="SNF2/RAD54-like_C"/>
</dbReference>
<feature type="compositionally biased region" description="Basic and acidic residues" evidence="8">
    <location>
        <begin position="584"/>
        <end position="604"/>
    </location>
</feature>
<evidence type="ECO:0000259" key="9">
    <source>
        <dbReference type="PROSITE" id="PS51192"/>
    </source>
</evidence>
<feature type="compositionally biased region" description="Pro residues" evidence="8">
    <location>
        <begin position="156"/>
        <end position="166"/>
    </location>
</feature>
<feature type="compositionally biased region" description="Polar residues" evidence="8">
    <location>
        <begin position="278"/>
        <end position="297"/>
    </location>
</feature>
<accession>A0A1Y1IPH3</accession>
<keyword evidence="13" id="KW-1185">Reference proteome</keyword>
<feature type="compositionally biased region" description="Low complexity" evidence="8">
    <location>
        <begin position="605"/>
        <end position="629"/>
    </location>
</feature>
<evidence type="ECO:0000256" key="5">
    <source>
        <dbReference type="ARBA" id="ARBA00022840"/>
    </source>
</evidence>
<feature type="compositionally biased region" description="Polar residues" evidence="8">
    <location>
        <begin position="656"/>
        <end position="667"/>
    </location>
</feature>
<feature type="compositionally biased region" description="Polar residues" evidence="8">
    <location>
        <begin position="2219"/>
        <end position="2232"/>
    </location>
</feature>
<feature type="compositionally biased region" description="Low complexity" evidence="8">
    <location>
        <begin position="1948"/>
        <end position="1959"/>
    </location>
</feature>
<feature type="domain" description="Helicase C-terminal" evidence="10">
    <location>
        <begin position="1308"/>
        <end position="1454"/>
    </location>
</feature>
<evidence type="ECO:0000259" key="10">
    <source>
        <dbReference type="PROSITE" id="PS51194"/>
    </source>
</evidence>
<dbReference type="PANTHER" id="PTHR10799">
    <property type="entry name" value="SNF2/RAD54 HELICASE FAMILY"/>
    <property type="match status" value="1"/>
</dbReference>
<feature type="compositionally biased region" description="Polar residues" evidence="8">
    <location>
        <begin position="320"/>
        <end position="329"/>
    </location>
</feature>
<feature type="compositionally biased region" description="Acidic residues" evidence="8">
    <location>
        <begin position="2061"/>
        <end position="2074"/>
    </location>
</feature>
<dbReference type="Pfam" id="PF00176">
    <property type="entry name" value="SNF2-rel_dom"/>
    <property type="match status" value="1"/>
</dbReference>
<dbReference type="Pfam" id="PF00271">
    <property type="entry name" value="Helicase_C"/>
    <property type="match status" value="1"/>
</dbReference>
<organism evidence="12 13">
    <name type="scientific">Klebsormidium nitens</name>
    <name type="common">Green alga</name>
    <name type="synonym">Ulothrix nitens</name>
    <dbReference type="NCBI Taxonomy" id="105231"/>
    <lineage>
        <taxon>Eukaryota</taxon>
        <taxon>Viridiplantae</taxon>
        <taxon>Streptophyta</taxon>
        <taxon>Klebsormidiophyceae</taxon>
        <taxon>Klebsormidiales</taxon>
        <taxon>Klebsormidiaceae</taxon>
        <taxon>Klebsormidium</taxon>
    </lineage>
</organism>
<dbReference type="InterPro" id="IPR027417">
    <property type="entry name" value="P-loop_NTPase"/>
</dbReference>
<comment type="subcellular location">
    <subcellularLocation>
        <location evidence="1">Nucleus</location>
    </subcellularLocation>
</comment>
<keyword evidence="7" id="KW-0175">Coiled coil</keyword>
<dbReference type="GO" id="GO:0031507">
    <property type="term" value="P:heterochromatin formation"/>
    <property type="evidence" value="ECO:0000318"/>
    <property type="project" value="GO_Central"/>
</dbReference>
<dbReference type="Gene3D" id="3.40.50.300">
    <property type="entry name" value="P-loop containing nucleotide triphosphate hydrolases"/>
    <property type="match status" value="1"/>
</dbReference>
<dbReference type="Proteomes" id="UP000054558">
    <property type="component" value="Unassembled WGS sequence"/>
</dbReference>
<gene>
    <name evidence="12" type="ORF">KFL_005900040</name>
</gene>
<feature type="region of interest" description="Disordered" evidence="8">
    <location>
        <begin position="1772"/>
        <end position="2126"/>
    </location>
</feature>
<evidence type="ECO:0000256" key="3">
    <source>
        <dbReference type="ARBA" id="ARBA00022801"/>
    </source>
</evidence>
<evidence type="ECO:0000256" key="7">
    <source>
        <dbReference type="SAM" id="Coils"/>
    </source>
</evidence>
<feature type="compositionally biased region" description="Polar residues" evidence="8">
    <location>
        <begin position="434"/>
        <end position="447"/>
    </location>
</feature>
<feature type="region of interest" description="Disordered" evidence="8">
    <location>
        <begin position="2154"/>
        <end position="2272"/>
    </location>
</feature>
<dbReference type="OrthoDB" id="5857104at2759"/>
<feature type="region of interest" description="Disordered" evidence="8">
    <location>
        <begin position="1604"/>
        <end position="1753"/>
    </location>
</feature>
<dbReference type="SMART" id="SM00487">
    <property type="entry name" value="DEXDc"/>
    <property type="match status" value="1"/>
</dbReference>
<dbReference type="PROSITE" id="PS51192">
    <property type="entry name" value="HELICASE_ATP_BIND_1"/>
    <property type="match status" value="1"/>
</dbReference>
<feature type="coiled-coil region" evidence="7">
    <location>
        <begin position="794"/>
        <end position="876"/>
    </location>
</feature>
<feature type="compositionally biased region" description="Basic and acidic residues" evidence="8">
    <location>
        <begin position="1612"/>
        <end position="1632"/>
    </location>
</feature>
<dbReference type="GO" id="GO:0016787">
    <property type="term" value="F:hydrolase activity"/>
    <property type="evidence" value="ECO:0007669"/>
    <property type="project" value="UniProtKB-KW"/>
</dbReference>
<dbReference type="Gene3D" id="1.20.5.170">
    <property type="match status" value="1"/>
</dbReference>
<feature type="compositionally biased region" description="Polar residues" evidence="8">
    <location>
        <begin position="185"/>
        <end position="206"/>
    </location>
</feature>
<proteinExistence type="predicted"/>
<reference evidence="12 13" key="1">
    <citation type="journal article" date="2014" name="Nat. Commun.">
        <title>Klebsormidium flaccidum genome reveals primary factors for plant terrestrial adaptation.</title>
        <authorList>
            <person name="Hori K."/>
            <person name="Maruyama F."/>
            <person name="Fujisawa T."/>
            <person name="Togashi T."/>
            <person name="Yamamoto N."/>
            <person name="Seo M."/>
            <person name="Sato S."/>
            <person name="Yamada T."/>
            <person name="Mori H."/>
            <person name="Tajima N."/>
            <person name="Moriyama T."/>
            <person name="Ikeuchi M."/>
            <person name="Watanabe M."/>
            <person name="Wada H."/>
            <person name="Kobayashi K."/>
            <person name="Saito M."/>
            <person name="Masuda T."/>
            <person name="Sasaki-Sekimoto Y."/>
            <person name="Mashiguchi K."/>
            <person name="Awai K."/>
            <person name="Shimojima M."/>
            <person name="Masuda S."/>
            <person name="Iwai M."/>
            <person name="Nobusawa T."/>
            <person name="Narise T."/>
            <person name="Kondo S."/>
            <person name="Saito H."/>
            <person name="Sato R."/>
            <person name="Murakawa M."/>
            <person name="Ihara Y."/>
            <person name="Oshima-Yamada Y."/>
            <person name="Ohtaka K."/>
            <person name="Satoh M."/>
            <person name="Sonobe K."/>
            <person name="Ishii M."/>
            <person name="Ohtani R."/>
            <person name="Kanamori-Sato M."/>
            <person name="Honoki R."/>
            <person name="Miyazaki D."/>
            <person name="Mochizuki H."/>
            <person name="Umetsu J."/>
            <person name="Higashi K."/>
            <person name="Shibata D."/>
            <person name="Kamiya Y."/>
            <person name="Sato N."/>
            <person name="Nakamura Y."/>
            <person name="Tabata S."/>
            <person name="Ida S."/>
            <person name="Kurokawa K."/>
            <person name="Ohta H."/>
        </authorList>
    </citation>
    <scope>NUCLEOTIDE SEQUENCE [LARGE SCALE GENOMIC DNA]</scope>
    <source>
        <strain evidence="12 13">NIES-2285</strain>
    </source>
</reference>
<evidence type="ECO:0000256" key="2">
    <source>
        <dbReference type="ARBA" id="ARBA00022741"/>
    </source>
</evidence>
<evidence type="ECO:0000313" key="12">
    <source>
        <dbReference type="EMBL" id="GAQ90018.1"/>
    </source>
</evidence>
<dbReference type="FunFam" id="3.40.50.300:FF:000871">
    <property type="entry name" value="Chromatin structure-remodeling complex protein SYD"/>
    <property type="match status" value="1"/>
</dbReference>
<feature type="region of interest" description="Disordered" evidence="8">
    <location>
        <begin position="128"/>
        <end position="246"/>
    </location>
</feature>
<dbReference type="CDD" id="cd17996">
    <property type="entry name" value="DEXHc_SMARCA2_SMARCA4"/>
    <property type="match status" value="1"/>
</dbReference>
<keyword evidence="4" id="KW-0347">Helicase</keyword>
<evidence type="ECO:0000259" key="11">
    <source>
        <dbReference type="PROSITE" id="PS51204"/>
    </source>
</evidence>
<feature type="region of interest" description="Disordered" evidence="8">
    <location>
        <begin position="1553"/>
        <end position="1585"/>
    </location>
</feature>
<feature type="compositionally biased region" description="Pro residues" evidence="8">
    <location>
        <begin position="361"/>
        <end position="371"/>
    </location>
</feature>
<feature type="region of interest" description="Disordered" evidence="8">
    <location>
        <begin position="558"/>
        <end position="699"/>
    </location>
</feature>
<evidence type="ECO:0000256" key="6">
    <source>
        <dbReference type="ARBA" id="ARBA00023242"/>
    </source>
</evidence>
<dbReference type="GO" id="GO:0003677">
    <property type="term" value="F:DNA binding"/>
    <property type="evidence" value="ECO:0000318"/>
    <property type="project" value="GO_Central"/>
</dbReference>
<feature type="region of interest" description="Disordered" evidence="8">
    <location>
        <begin position="1509"/>
        <end position="1530"/>
    </location>
</feature>
<dbReference type="GO" id="GO:0005524">
    <property type="term" value="F:ATP binding"/>
    <property type="evidence" value="ECO:0007669"/>
    <property type="project" value="UniProtKB-KW"/>
</dbReference>
<evidence type="ECO:0000256" key="4">
    <source>
        <dbReference type="ARBA" id="ARBA00022806"/>
    </source>
</evidence>
<name>A0A1Y1IPH3_KLENI</name>